<accession>A0A8R1IYE9</accession>
<dbReference type="Proteomes" id="UP000005237">
    <property type="component" value="Unassembled WGS sequence"/>
</dbReference>
<reference evidence="3" key="1">
    <citation type="submission" date="2010-08" db="EMBL/GenBank/DDBJ databases">
        <authorList>
            <consortium name="Caenorhabditis japonica Sequencing Consortium"/>
            <person name="Wilson R.K."/>
        </authorList>
    </citation>
    <scope>NUCLEOTIDE SEQUENCE [LARGE SCALE GENOMIC DNA]</scope>
    <source>
        <strain evidence="3">DF5081</strain>
    </source>
</reference>
<feature type="compositionally biased region" description="Basic and acidic residues" evidence="1">
    <location>
        <begin position="86"/>
        <end position="113"/>
    </location>
</feature>
<name>A0A8R1IYE9_CAEJA</name>
<evidence type="ECO:0000313" key="2">
    <source>
        <dbReference type="EnsemblMetazoa" id="CJA40884.1"/>
    </source>
</evidence>
<dbReference type="EnsemblMetazoa" id="CJA40884.1">
    <property type="protein sequence ID" value="CJA40884.1"/>
    <property type="gene ID" value="WBGene00216732"/>
</dbReference>
<keyword evidence="3" id="KW-1185">Reference proteome</keyword>
<feature type="compositionally biased region" description="Low complexity" evidence="1">
    <location>
        <begin position="1"/>
        <end position="15"/>
    </location>
</feature>
<sequence>MDHSSTSSATLKSFSNIGFVPPDEEDDGDGIPMQALNSQTISDENDTDSIHLLHERTAFGQIERAGRSGRNGRTGPSADEPDEPDEPRTKRTDGGRTDERTDRTDENWSEWKP</sequence>
<reference evidence="2" key="2">
    <citation type="submission" date="2022-06" db="UniProtKB">
        <authorList>
            <consortium name="EnsemblMetazoa"/>
        </authorList>
    </citation>
    <scope>IDENTIFICATION</scope>
    <source>
        <strain evidence="2">DF5081</strain>
    </source>
</reference>
<proteinExistence type="predicted"/>
<feature type="compositionally biased region" description="Basic and acidic residues" evidence="1">
    <location>
        <begin position="48"/>
        <end position="57"/>
    </location>
</feature>
<protein>
    <submittedName>
        <fullName evidence="2">Uncharacterized protein</fullName>
    </submittedName>
</protein>
<feature type="region of interest" description="Disordered" evidence="1">
    <location>
        <begin position="1"/>
        <end position="113"/>
    </location>
</feature>
<evidence type="ECO:0000256" key="1">
    <source>
        <dbReference type="SAM" id="MobiDB-lite"/>
    </source>
</evidence>
<organism evidence="2 3">
    <name type="scientific">Caenorhabditis japonica</name>
    <dbReference type="NCBI Taxonomy" id="281687"/>
    <lineage>
        <taxon>Eukaryota</taxon>
        <taxon>Metazoa</taxon>
        <taxon>Ecdysozoa</taxon>
        <taxon>Nematoda</taxon>
        <taxon>Chromadorea</taxon>
        <taxon>Rhabditida</taxon>
        <taxon>Rhabditina</taxon>
        <taxon>Rhabditomorpha</taxon>
        <taxon>Rhabditoidea</taxon>
        <taxon>Rhabditidae</taxon>
        <taxon>Peloderinae</taxon>
        <taxon>Caenorhabditis</taxon>
    </lineage>
</organism>
<evidence type="ECO:0000313" key="3">
    <source>
        <dbReference type="Proteomes" id="UP000005237"/>
    </source>
</evidence>
<dbReference type="AlphaFoldDB" id="A0A8R1IYE9"/>